<feature type="compositionally biased region" description="Polar residues" evidence="9">
    <location>
        <begin position="14"/>
        <end position="29"/>
    </location>
</feature>
<dbReference type="SUPFAM" id="SSF52821">
    <property type="entry name" value="Rhodanese/Cell cycle control phosphatase"/>
    <property type="match status" value="1"/>
</dbReference>
<keyword evidence="6 8" id="KW-0131">Cell cycle</keyword>
<comment type="similarity">
    <text evidence="1 8">Belongs to the MPI phosphatase family.</text>
</comment>
<feature type="compositionally biased region" description="Basic and acidic residues" evidence="9">
    <location>
        <begin position="237"/>
        <end position="248"/>
    </location>
</feature>
<dbReference type="EMBL" id="LN609528">
    <property type="protein sequence ID" value="CEF64023.1"/>
    <property type="molecule type" value="Genomic_DNA"/>
</dbReference>
<dbReference type="GO" id="GO:0110032">
    <property type="term" value="P:positive regulation of G2/MI transition of meiotic cell cycle"/>
    <property type="evidence" value="ECO:0007669"/>
    <property type="project" value="TreeGrafter"/>
</dbReference>
<evidence type="ECO:0000256" key="2">
    <source>
        <dbReference type="ARBA" id="ARBA00022618"/>
    </source>
</evidence>
<dbReference type="Gene3D" id="3.40.250.10">
    <property type="entry name" value="Rhodanese-like domain"/>
    <property type="match status" value="1"/>
</dbReference>
<dbReference type="Proteomes" id="UP000035682">
    <property type="component" value="Unplaced"/>
</dbReference>
<dbReference type="SMART" id="SM00450">
    <property type="entry name" value="RHOD"/>
    <property type="match status" value="1"/>
</dbReference>
<evidence type="ECO:0000256" key="9">
    <source>
        <dbReference type="SAM" id="MobiDB-lite"/>
    </source>
</evidence>
<dbReference type="GO" id="GO:0005737">
    <property type="term" value="C:cytoplasm"/>
    <property type="evidence" value="ECO:0007669"/>
    <property type="project" value="TreeGrafter"/>
</dbReference>
<dbReference type="PANTHER" id="PTHR10828:SF76">
    <property type="entry name" value="M-PHASE INDUCER PHOSPHATASE"/>
    <property type="match status" value="1"/>
</dbReference>
<dbReference type="InterPro" id="IPR001763">
    <property type="entry name" value="Rhodanese-like_dom"/>
</dbReference>
<feature type="region of interest" description="Disordered" evidence="9">
    <location>
        <begin position="232"/>
        <end position="257"/>
    </location>
</feature>
<evidence type="ECO:0000313" key="14">
    <source>
        <dbReference type="WormBase" id="SRAE_1000227900"/>
    </source>
</evidence>
<accession>A0A090L7B6</accession>
<reference evidence="11 12" key="1">
    <citation type="submission" date="2014-09" db="EMBL/GenBank/DDBJ databases">
        <authorList>
            <person name="Martin A.A."/>
        </authorList>
    </citation>
    <scope>NUCLEOTIDE SEQUENCE</scope>
    <source>
        <strain evidence="12">ED321</strain>
        <strain evidence="11">ED321 Heterogonic</strain>
    </source>
</reference>
<evidence type="ECO:0000259" key="10">
    <source>
        <dbReference type="PROSITE" id="PS50206"/>
    </source>
</evidence>
<keyword evidence="3 8" id="KW-0498">Mitosis</keyword>
<dbReference type="WormBase" id="SRAE_1000227900">
    <property type="protein sequence ID" value="SRP00767"/>
    <property type="gene ID" value="WBGene00258893"/>
</dbReference>
<dbReference type="Pfam" id="PF00581">
    <property type="entry name" value="Rhodanese"/>
    <property type="match status" value="1"/>
</dbReference>
<keyword evidence="5 8" id="KW-0904">Protein phosphatase</keyword>
<dbReference type="FunFam" id="3.40.250.10:FF:000021">
    <property type="entry name" value="M-phase inducer phosphatase cdc-25.2"/>
    <property type="match status" value="1"/>
</dbReference>
<evidence type="ECO:0000256" key="8">
    <source>
        <dbReference type="RuleBase" id="RU368028"/>
    </source>
</evidence>
<dbReference type="GO" id="GO:0010971">
    <property type="term" value="P:positive regulation of G2/M transition of mitotic cell cycle"/>
    <property type="evidence" value="ECO:0007669"/>
    <property type="project" value="TreeGrafter"/>
</dbReference>
<sequence length="491" mass="56167">MSSKSYVFTDEISNDSGVSSDTSRESIQLPQVKGDSKDKKEESVMNISLTNEVIEEETLPDPWNITFHASSKSQRLVSRVLPPQTLVSDEFLGKKKIYGKRKLPLERLENGNHDDNDYKCSKRSKIHLESSSKISSMELIGKLIEEDLNYKAPQLGNPFQISNELEVGGQGEYPSKLLKNLKEKCNSKNTSTKLKSSEGVLIAKKNNSLKEKLDFSTAFEFDTNLNQRIQNLGKRRIPLDDTKDESPKSKKSGGLYGQFKRPKFSSITSSTSVVSSFGCSSDTFDTKVKYSLPLVSLPQKESTAFGSISGDTLVEEMDKHGKNFDKKYIIVDCRYPYEYEGGHIKGAVNFYDRDQVSNLFFPKEEDKAADIKKKVPIFYCEFSQKRGPGMASSLRSIDRKMNEYPNVSYDELYVLDRGYKKFFIEDKYHKYCEPPGYVPMREKSFASELEKFKHHHQSDHRRVKRILSLEKSSAVRSIEFKKRSFNFKSFD</sequence>
<reference evidence="13" key="2">
    <citation type="submission" date="2020-12" db="UniProtKB">
        <authorList>
            <consortium name="WormBaseParasite"/>
        </authorList>
    </citation>
    <scope>IDENTIFICATION</scope>
</reference>
<dbReference type="GeneID" id="36376388"/>
<name>A0A090L7B6_STRRB</name>
<dbReference type="GO" id="GO:0004725">
    <property type="term" value="F:protein tyrosine phosphatase activity"/>
    <property type="evidence" value="ECO:0007669"/>
    <property type="project" value="UniProtKB-UniRule"/>
</dbReference>
<keyword evidence="12" id="KW-1185">Reference proteome</keyword>
<evidence type="ECO:0000256" key="6">
    <source>
        <dbReference type="ARBA" id="ARBA00023306"/>
    </source>
</evidence>
<dbReference type="InterPro" id="IPR000751">
    <property type="entry name" value="MPI_Phosphatase"/>
</dbReference>
<feature type="compositionally biased region" description="Basic and acidic residues" evidence="9">
    <location>
        <begin position="34"/>
        <end position="43"/>
    </location>
</feature>
<dbReference type="OrthoDB" id="26523at2759"/>
<proteinExistence type="inferred from homology"/>
<dbReference type="InterPro" id="IPR036873">
    <property type="entry name" value="Rhodanese-like_dom_sf"/>
</dbReference>
<protein>
    <recommendedName>
        <fullName evidence="8">M-phase inducer phosphatase</fullName>
        <ecNumber evidence="8">3.1.3.48</ecNumber>
    </recommendedName>
</protein>
<dbReference type="eggNOG" id="KOG3772">
    <property type="taxonomic scope" value="Eukaryota"/>
</dbReference>
<evidence type="ECO:0000313" key="13">
    <source>
        <dbReference type="WBParaSite" id="SRAE_1000227900.1"/>
    </source>
</evidence>
<comment type="catalytic activity">
    <reaction evidence="7 8">
        <text>O-phospho-L-tyrosyl-[protein] + H2O = L-tyrosyl-[protein] + phosphate</text>
        <dbReference type="Rhea" id="RHEA:10684"/>
        <dbReference type="Rhea" id="RHEA-COMP:10136"/>
        <dbReference type="Rhea" id="RHEA-COMP:20101"/>
        <dbReference type="ChEBI" id="CHEBI:15377"/>
        <dbReference type="ChEBI" id="CHEBI:43474"/>
        <dbReference type="ChEBI" id="CHEBI:46858"/>
        <dbReference type="ChEBI" id="CHEBI:61978"/>
        <dbReference type="EC" id="3.1.3.48"/>
    </reaction>
</comment>
<evidence type="ECO:0000256" key="5">
    <source>
        <dbReference type="ARBA" id="ARBA00022912"/>
    </source>
</evidence>
<organism evidence="11">
    <name type="scientific">Strongyloides ratti</name>
    <name type="common">Parasitic roundworm</name>
    <dbReference type="NCBI Taxonomy" id="34506"/>
    <lineage>
        <taxon>Eukaryota</taxon>
        <taxon>Metazoa</taxon>
        <taxon>Ecdysozoa</taxon>
        <taxon>Nematoda</taxon>
        <taxon>Chromadorea</taxon>
        <taxon>Rhabditida</taxon>
        <taxon>Tylenchina</taxon>
        <taxon>Panagrolaimomorpha</taxon>
        <taxon>Strongyloidoidea</taxon>
        <taxon>Strongyloididae</taxon>
        <taxon>Strongyloides</taxon>
    </lineage>
</organism>
<evidence type="ECO:0000313" key="11">
    <source>
        <dbReference type="EMBL" id="CEF64023.1"/>
    </source>
</evidence>
<dbReference type="CDD" id="cd01530">
    <property type="entry name" value="Cdc25"/>
    <property type="match status" value="1"/>
</dbReference>
<evidence type="ECO:0000256" key="4">
    <source>
        <dbReference type="ARBA" id="ARBA00022801"/>
    </source>
</evidence>
<evidence type="ECO:0000256" key="7">
    <source>
        <dbReference type="ARBA" id="ARBA00051722"/>
    </source>
</evidence>
<dbReference type="RefSeq" id="XP_024503224.1">
    <property type="nucleotide sequence ID" value="XM_024649336.1"/>
</dbReference>
<dbReference type="GO" id="GO:0005634">
    <property type="term" value="C:nucleus"/>
    <property type="evidence" value="ECO:0007669"/>
    <property type="project" value="TreeGrafter"/>
</dbReference>
<feature type="domain" description="Rhodanese" evidence="10">
    <location>
        <begin position="324"/>
        <end position="431"/>
    </location>
</feature>
<dbReference type="AlphaFoldDB" id="A0A090L7B6"/>
<dbReference type="PROSITE" id="PS50206">
    <property type="entry name" value="RHODANESE_3"/>
    <property type="match status" value="1"/>
</dbReference>
<evidence type="ECO:0000256" key="3">
    <source>
        <dbReference type="ARBA" id="ARBA00022776"/>
    </source>
</evidence>
<dbReference type="GO" id="GO:0051301">
    <property type="term" value="P:cell division"/>
    <property type="evidence" value="ECO:0007669"/>
    <property type="project" value="UniProtKB-UniRule"/>
</dbReference>
<dbReference type="EC" id="3.1.3.48" evidence="8"/>
<keyword evidence="2 8" id="KW-0132">Cell division</keyword>
<dbReference type="CTD" id="36376388"/>
<dbReference type="STRING" id="34506.A0A090L7B6"/>
<dbReference type="WBParaSite" id="SRAE_1000227900.1">
    <property type="protein sequence ID" value="SRAE_1000227900.1"/>
    <property type="gene ID" value="WBGene00258893"/>
</dbReference>
<dbReference type="PANTHER" id="PTHR10828">
    <property type="entry name" value="M-PHASE INDUCER PHOSPHATASE DUAL SPECIFICITY PHOSPHATASE CDC25"/>
    <property type="match status" value="1"/>
</dbReference>
<evidence type="ECO:0000313" key="12">
    <source>
        <dbReference type="Proteomes" id="UP000035682"/>
    </source>
</evidence>
<feature type="region of interest" description="Disordered" evidence="9">
    <location>
        <begin position="1"/>
        <end position="43"/>
    </location>
</feature>
<keyword evidence="4 8" id="KW-0378">Hydrolase</keyword>
<gene>
    <name evidence="11 13 14" type="ORF">SRAE_1000227900</name>
</gene>
<dbReference type="GO" id="GO:0000086">
    <property type="term" value="P:G2/M transition of mitotic cell cycle"/>
    <property type="evidence" value="ECO:0007669"/>
    <property type="project" value="TreeGrafter"/>
</dbReference>
<evidence type="ECO:0000256" key="1">
    <source>
        <dbReference type="ARBA" id="ARBA00011065"/>
    </source>
</evidence>
<comment type="function">
    <text evidence="8">Tyrosine protein phosphatase which functions as a dosage-dependent inducer of mitotic progression.</text>
</comment>